<evidence type="ECO:0000313" key="20">
    <source>
        <dbReference type="Proteomes" id="UP000277212"/>
    </source>
</evidence>
<dbReference type="STRING" id="2010991.A0A3M2SPT4"/>
<keyword evidence="5" id="KW-0444">Lipid biosynthesis</keyword>
<comment type="subcellular location">
    <subcellularLocation>
        <location evidence="1">Endoplasmic reticulum membrane</location>
        <topology evidence="1">Multi-pass membrane protein</topology>
    </subcellularLocation>
</comment>
<evidence type="ECO:0000256" key="11">
    <source>
        <dbReference type="ARBA" id="ARBA00023002"/>
    </source>
</evidence>
<evidence type="ECO:0000256" key="15">
    <source>
        <dbReference type="ARBA" id="ARBA00051495"/>
    </source>
</evidence>
<evidence type="ECO:0000256" key="6">
    <source>
        <dbReference type="ARBA" id="ARBA00022692"/>
    </source>
</evidence>
<evidence type="ECO:0000259" key="18">
    <source>
        <dbReference type="Pfam" id="PF02544"/>
    </source>
</evidence>
<accession>A0A3M2SPT4</accession>
<dbReference type="PANTHER" id="PTHR10556:SF28">
    <property type="entry name" value="VERY-LONG-CHAIN ENOYL-COA REDUCTASE"/>
    <property type="match status" value="1"/>
</dbReference>
<feature type="transmembrane region" description="Helical" evidence="17">
    <location>
        <begin position="168"/>
        <end position="187"/>
    </location>
</feature>
<dbReference type="PROSITE" id="PS50244">
    <property type="entry name" value="S5A_REDUCTASE"/>
    <property type="match status" value="1"/>
</dbReference>
<feature type="domain" description="3-oxo-5-alpha-steroid 4-dehydrogenase C-terminal" evidence="18">
    <location>
        <begin position="156"/>
        <end position="306"/>
    </location>
</feature>
<dbReference type="EMBL" id="NKUJ01000007">
    <property type="protein sequence ID" value="RMJ19564.1"/>
    <property type="molecule type" value="Genomic_DNA"/>
</dbReference>
<feature type="transmembrane region" description="Helical" evidence="17">
    <location>
        <begin position="199"/>
        <end position="219"/>
    </location>
</feature>
<evidence type="ECO:0000256" key="1">
    <source>
        <dbReference type="ARBA" id="ARBA00004477"/>
    </source>
</evidence>
<protein>
    <recommendedName>
        <fullName evidence="4">very-long-chain enoyl-CoA reductase</fullName>
        <ecNumber evidence="4">1.3.1.93</ecNumber>
    </recommendedName>
</protein>
<name>A0A3M2SPT4_9HYPO</name>
<evidence type="ECO:0000256" key="8">
    <source>
        <dbReference type="ARBA" id="ARBA00022832"/>
    </source>
</evidence>
<evidence type="ECO:0000313" key="19">
    <source>
        <dbReference type="EMBL" id="RMJ19564.1"/>
    </source>
</evidence>
<keyword evidence="11" id="KW-0560">Oxidoreductase</keyword>
<keyword evidence="6 17" id="KW-0812">Transmembrane</keyword>
<comment type="catalytic activity">
    <reaction evidence="15">
        <text>a very-long-chain 2,3-saturated fatty acyl-CoA + NADP(+) = a very-long-chain (2E)-enoyl-CoA + NADPH + H(+)</text>
        <dbReference type="Rhea" id="RHEA:14473"/>
        <dbReference type="ChEBI" id="CHEBI:15378"/>
        <dbReference type="ChEBI" id="CHEBI:57783"/>
        <dbReference type="ChEBI" id="CHEBI:58349"/>
        <dbReference type="ChEBI" id="CHEBI:83724"/>
        <dbReference type="ChEBI" id="CHEBI:83728"/>
        <dbReference type="EC" id="1.3.1.93"/>
    </reaction>
</comment>
<evidence type="ECO:0000256" key="2">
    <source>
        <dbReference type="ARBA" id="ARBA00005194"/>
    </source>
</evidence>
<evidence type="ECO:0000256" key="17">
    <source>
        <dbReference type="SAM" id="Phobius"/>
    </source>
</evidence>
<keyword evidence="10 17" id="KW-1133">Transmembrane helix</keyword>
<comment type="function">
    <text evidence="16">Catalyzes the last of the four reactions of the long-chain fatty acids elongation cycle. This endoplasmic reticulum-bound enzymatic process, allows the addition of 2 carbons to the chain of long- and very long-chain fatty acids/VLCFAs per cycle. This enzyme reduces the trans-2,3-enoyl-CoA fatty acid intermediate to an acyl-CoA that can be further elongated by entering a new cycle of elongation. Thereby, it participates in the production of VLCFAs of different chain lengths that are involved in multiple biological processes as precursors of membrane lipids and lipid mediators.</text>
</comment>
<dbReference type="InterPro" id="IPR001104">
    <property type="entry name" value="3-oxo-5_a-steroid_4-DH_C"/>
</dbReference>
<evidence type="ECO:0000256" key="16">
    <source>
        <dbReference type="ARBA" id="ARBA00058640"/>
    </source>
</evidence>
<feature type="transmembrane region" description="Helical" evidence="17">
    <location>
        <begin position="95"/>
        <end position="118"/>
    </location>
</feature>
<comment type="similarity">
    <text evidence="3">Belongs to the steroid 5-alpha reductase family.</text>
</comment>
<feature type="transmembrane region" description="Helical" evidence="17">
    <location>
        <begin position="124"/>
        <end position="141"/>
    </location>
</feature>
<evidence type="ECO:0000256" key="3">
    <source>
        <dbReference type="ARBA" id="ARBA00007742"/>
    </source>
</evidence>
<keyword evidence="7" id="KW-0256">Endoplasmic reticulum</keyword>
<proteinExistence type="inferred from homology"/>
<dbReference type="Gene3D" id="1.20.120.1630">
    <property type="match status" value="1"/>
</dbReference>
<evidence type="ECO:0000256" key="13">
    <source>
        <dbReference type="ARBA" id="ARBA00023136"/>
    </source>
</evidence>
<keyword evidence="13 17" id="KW-0472">Membrane</keyword>
<dbReference type="Proteomes" id="UP000277212">
    <property type="component" value="Unassembled WGS sequence"/>
</dbReference>
<evidence type="ECO:0000256" key="10">
    <source>
        <dbReference type="ARBA" id="ARBA00022989"/>
    </source>
</evidence>
<feature type="transmembrane region" description="Helical" evidence="17">
    <location>
        <begin position="263"/>
        <end position="280"/>
    </location>
</feature>
<dbReference type="FunFam" id="1.20.120.1630:FF:000010">
    <property type="entry name" value="Steroid alpha reductase family protein"/>
    <property type="match status" value="1"/>
</dbReference>
<evidence type="ECO:0000256" key="5">
    <source>
        <dbReference type="ARBA" id="ARBA00022516"/>
    </source>
</evidence>
<dbReference type="OrthoDB" id="540503at2759"/>
<evidence type="ECO:0000256" key="9">
    <source>
        <dbReference type="ARBA" id="ARBA00022857"/>
    </source>
</evidence>
<feature type="transmembrane region" description="Helical" evidence="17">
    <location>
        <begin position="240"/>
        <end position="257"/>
    </location>
</feature>
<dbReference type="GO" id="GO:0102758">
    <property type="term" value="F:very-long-chain enoyl-CoA reductase activity"/>
    <property type="evidence" value="ECO:0007669"/>
    <property type="project" value="UniProtKB-EC"/>
</dbReference>
<comment type="pathway">
    <text evidence="2">Lipid metabolism; fatty acid biosynthesis.</text>
</comment>
<sequence length="307" mass="34482">MATLTTLKLTNRSPKQPIKKLPASVELGPDTTVEDVKIMIAKAAGISDHNRIGLYDPSTKKTLKNRKARVTDEPAVVAAGETLVKDMGPQMDWRTVFVVEYIGPLLIHLGVVLARPYLYSNAGAMSSTQWLSFYMIMLHFLKREYETLFVHKFSANTMPVKNIFKNSFFYWVVSGGLCAYCLYHPSSLAARADVPAMDILGLVIYLFGELSNATVHRYLASLRSTGGTERKIPIGHGFELVTCPNYMFEIIAWLGMVVTSRDWSVAFFIAIGAAQMFTWGKAKERAYRKEFGDNYKKKRYVILPGLL</sequence>
<dbReference type="Pfam" id="PF02544">
    <property type="entry name" value="Steroid_dh"/>
    <property type="match status" value="1"/>
</dbReference>
<gene>
    <name evidence="19" type="ORF">CDV36_000801</name>
</gene>
<evidence type="ECO:0000256" key="4">
    <source>
        <dbReference type="ARBA" id="ARBA00012530"/>
    </source>
</evidence>
<dbReference type="InterPro" id="IPR039357">
    <property type="entry name" value="SRD5A/TECR"/>
</dbReference>
<evidence type="ECO:0000256" key="14">
    <source>
        <dbReference type="ARBA" id="ARBA00023160"/>
    </source>
</evidence>
<keyword evidence="12" id="KW-0443">Lipid metabolism</keyword>
<keyword evidence="9" id="KW-0521">NADP</keyword>
<dbReference type="GO" id="GO:0042761">
    <property type="term" value="P:very long-chain fatty acid biosynthetic process"/>
    <property type="evidence" value="ECO:0007669"/>
    <property type="project" value="TreeGrafter"/>
</dbReference>
<keyword evidence="8" id="KW-0276">Fatty acid metabolism</keyword>
<dbReference type="GO" id="GO:0005789">
    <property type="term" value="C:endoplasmic reticulum membrane"/>
    <property type="evidence" value="ECO:0007669"/>
    <property type="project" value="UniProtKB-SubCell"/>
</dbReference>
<evidence type="ECO:0000256" key="12">
    <source>
        <dbReference type="ARBA" id="ARBA00023098"/>
    </source>
</evidence>
<dbReference type="PANTHER" id="PTHR10556">
    <property type="entry name" value="3-OXO-5-ALPHA-STEROID 4-DEHYDROGENASE"/>
    <property type="match status" value="1"/>
</dbReference>
<dbReference type="EC" id="1.3.1.93" evidence="4"/>
<keyword evidence="14" id="KW-0275">Fatty acid biosynthesis</keyword>
<dbReference type="AlphaFoldDB" id="A0A3M2SPT4"/>
<keyword evidence="20" id="KW-1185">Reference proteome</keyword>
<evidence type="ECO:0000256" key="7">
    <source>
        <dbReference type="ARBA" id="ARBA00022824"/>
    </source>
</evidence>
<comment type="caution">
    <text evidence="19">The sequence shown here is derived from an EMBL/GenBank/DDBJ whole genome shotgun (WGS) entry which is preliminary data.</text>
</comment>
<reference evidence="19 20" key="1">
    <citation type="submission" date="2017-06" db="EMBL/GenBank/DDBJ databases">
        <title>Comparative genomic analysis of Ambrosia Fusariam Clade fungi.</title>
        <authorList>
            <person name="Stajich J.E."/>
            <person name="Carrillo J."/>
            <person name="Kijimoto T."/>
            <person name="Eskalen A."/>
            <person name="O'Donnell K."/>
            <person name="Kasson M."/>
        </authorList>
    </citation>
    <scope>NUCLEOTIDE SEQUENCE [LARGE SCALE GENOMIC DNA]</scope>
    <source>
        <strain evidence="19">UCR3666</strain>
    </source>
</reference>
<organism evidence="19 20">
    <name type="scientific">Fusarium kuroshium</name>
    <dbReference type="NCBI Taxonomy" id="2010991"/>
    <lineage>
        <taxon>Eukaryota</taxon>
        <taxon>Fungi</taxon>
        <taxon>Dikarya</taxon>
        <taxon>Ascomycota</taxon>
        <taxon>Pezizomycotina</taxon>
        <taxon>Sordariomycetes</taxon>
        <taxon>Hypocreomycetidae</taxon>
        <taxon>Hypocreales</taxon>
        <taxon>Nectriaceae</taxon>
        <taxon>Fusarium</taxon>
        <taxon>Fusarium solani species complex</taxon>
    </lineage>
</organism>